<dbReference type="KEGG" id="afi:Acife_1914"/>
<proteinExistence type="predicted"/>
<dbReference type="HOGENOM" id="CLU_470636_0_0_6"/>
<dbReference type="Gene3D" id="1.10.10.10">
    <property type="entry name" value="Winged helix-like DNA-binding domain superfamily/Winged helix DNA-binding domain"/>
    <property type="match status" value="1"/>
</dbReference>
<dbReference type="SUPFAM" id="SSF88659">
    <property type="entry name" value="Sigma3 and sigma4 domains of RNA polymerase sigma factors"/>
    <property type="match status" value="1"/>
</dbReference>
<dbReference type="GO" id="GO:0003700">
    <property type="term" value="F:DNA-binding transcription factor activity"/>
    <property type="evidence" value="ECO:0007669"/>
    <property type="project" value="InterPro"/>
</dbReference>
<gene>
    <name evidence="3" type="ORF">Acife_1914</name>
</gene>
<dbReference type="RefSeq" id="WP_014029290.1">
    <property type="nucleotide sequence ID" value="NC_015942.1"/>
</dbReference>
<dbReference type="InterPro" id="IPR013324">
    <property type="entry name" value="RNA_pol_sigma_r3/r4-like"/>
</dbReference>
<evidence type="ECO:0000259" key="2">
    <source>
        <dbReference type="Pfam" id="PF04545"/>
    </source>
</evidence>
<reference evidence="3 4" key="1">
    <citation type="journal article" date="2011" name="J. Bacteriol.">
        <title>Draft genome of the psychrotolerant acidophile Acidithiobacillus ferrivorans SS3.</title>
        <authorList>
            <person name="Liljeqvist M."/>
            <person name="Valdes J."/>
            <person name="Holmes D.S."/>
            <person name="Dopson M."/>
        </authorList>
    </citation>
    <scope>NUCLEOTIDE SEQUENCE [LARGE SCALE GENOMIC DNA]</scope>
    <source>
        <strain evidence="3 4">SS3</strain>
    </source>
</reference>
<evidence type="ECO:0000313" key="3">
    <source>
        <dbReference type="EMBL" id="AEM48037.1"/>
    </source>
</evidence>
<dbReference type="GO" id="GO:0006352">
    <property type="term" value="P:DNA-templated transcription initiation"/>
    <property type="evidence" value="ECO:0007669"/>
    <property type="project" value="InterPro"/>
</dbReference>
<dbReference type="InterPro" id="IPR007630">
    <property type="entry name" value="RNA_pol_sigma70_r4"/>
</dbReference>
<dbReference type="InterPro" id="IPR036388">
    <property type="entry name" value="WH-like_DNA-bd_sf"/>
</dbReference>
<protein>
    <submittedName>
        <fullName evidence="3">Sigma-70 region 4 domain protein</fullName>
    </submittedName>
</protein>
<feature type="domain" description="RNA polymerase sigma-70 region 4" evidence="2">
    <location>
        <begin position="522"/>
        <end position="564"/>
    </location>
</feature>
<dbReference type="Pfam" id="PF04545">
    <property type="entry name" value="Sigma70_r4"/>
    <property type="match status" value="1"/>
</dbReference>
<accession>G0JLI8</accession>
<feature type="compositionally biased region" description="Basic and acidic residues" evidence="1">
    <location>
        <begin position="135"/>
        <end position="146"/>
    </location>
</feature>
<dbReference type="AlphaFoldDB" id="G0JLI8"/>
<evidence type="ECO:0000313" key="4">
    <source>
        <dbReference type="Proteomes" id="UP000009220"/>
    </source>
</evidence>
<name>G0JLI8_9PROT</name>
<organism evidence="3 4">
    <name type="scientific">Acidithiobacillus ferrivorans SS3</name>
    <dbReference type="NCBI Taxonomy" id="743299"/>
    <lineage>
        <taxon>Bacteria</taxon>
        <taxon>Pseudomonadati</taxon>
        <taxon>Pseudomonadota</taxon>
        <taxon>Acidithiobacillia</taxon>
        <taxon>Acidithiobacillales</taxon>
        <taxon>Acidithiobacillaceae</taxon>
        <taxon>Acidithiobacillus</taxon>
    </lineage>
</organism>
<evidence type="ECO:0000256" key="1">
    <source>
        <dbReference type="SAM" id="MobiDB-lite"/>
    </source>
</evidence>
<dbReference type="EMBL" id="CP002985">
    <property type="protein sequence ID" value="AEM48037.1"/>
    <property type="molecule type" value="Genomic_DNA"/>
</dbReference>
<feature type="region of interest" description="Disordered" evidence="1">
    <location>
        <begin position="91"/>
        <end position="146"/>
    </location>
</feature>
<dbReference type="Proteomes" id="UP000009220">
    <property type="component" value="Chromosome"/>
</dbReference>
<sequence>MTGTTTTTHLIPTHCGGSAVFADLRDKDDARQEKAWKTLEKKLLSEDPDYPKKMQEAAMEPADPHDIEWYEAAWYAAQGEAREIVSRAAQTVIATPPRKGNPARRNSRHGGASGSKSNDSDDPAEPELDPYASIDDPRESDYLPFRDRCSDPEMVLVNCRKSKDYTAAEVWNYTSAVEIICTLYPDLASSDRNSLVFLPNKESNTRVQCALIPADYSGPLGKDMDTMAHVFAYLSGEEQFANLLRIKALLGSRIETDQRYKGKSYHTEYTEYLGVLYRQLKSVSPDMSELRGLLRSEKPDEAALKGKCFTIPRGRMTKIVISQLKSSKLLNFDDLSKEMAKIPVPDCPSKLTNFLQGIKPLDSLKYDEYLWNMIEPIVKSYEYGYRNIVDSVGGGDISNGLAEILLRSLLDFDLRKYHIDSLCAMLRSHLNSSRNVYRDIFGPHGILPTLVTKRKGEDVVIIISLTSEGKMDETYDMLGIVSADDTEASSYLRQSAPSSPEDSLAEKQRERLIDRIFATPDLSDLESRILVCRNDGATHEELAEIFGISKSRVRKILESCHQKLLVAAQKLGVMSYADI</sequence>